<feature type="compositionally biased region" description="Basic and acidic residues" evidence="4">
    <location>
        <begin position="716"/>
        <end position="732"/>
    </location>
</feature>
<dbReference type="PANTHER" id="PTHR11006">
    <property type="entry name" value="PROTEIN ARGININE N-METHYLTRANSFERASE"/>
    <property type="match status" value="1"/>
</dbReference>
<dbReference type="InterPro" id="IPR056743">
    <property type="entry name" value="TRM5-TYW2-like_MTfase"/>
</dbReference>
<dbReference type="GO" id="GO:0032259">
    <property type="term" value="P:methylation"/>
    <property type="evidence" value="ECO:0007669"/>
    <property type="project" value="UniProtKB-KW"/>
</dbReference>
<feature type="domain" description="Protein arginine N-methyltransferase" evidence="6">
    <location>
        <begin position="464"/>
        <end position="571"/>
    </location>
</feature>
<feature type="region of interest" description="Disordered" evidence="4">
    <location>
        <begin position="793"/>
        <end position="889"/>
    </location>
</feature>
<evidence type="ECO:0000256" key="3">
    <source>
        <dbReference type="ARBA" id="ARBA00022691"/>
    </source>
</evidence>
<organism evidence="7 8">
    <name type="scientific">Cystoisospora suis</name>
    <dbReference type="NCBI Taxonomy" id="483139"/>
    <lineage>
        <taxon>Eukaryota</taxon>
        <taxon>Sar</taxon>
        <taxon>Alveolata</taxon>
        <taxon>Apicomplexa</taxon>
        <taxon>Conoidasida</taxon>
        <taxon>Coccidia</taxon>
        <taxon>Eucoccidiorida</taxon>
        <taxon>Eimeriorina</taxon>
        <taxon>Sarcocystidae</taxon>
        <taxon>Cystoisospora</taxon>
    </lineage>
</organism>
<feature type="region of interest" description="Disordered" evidence="4">
    <location>
        <begin position="294"/>
        <end position="356"/>
    </location>
</feature>
<dbReference type="EMBL" id="MIGC01001885">
    <property type="protein sequence ID" value="PHJ22008.1"/>
    <property type="molecule type" value="Genomic_DNA"/>
</dbReference>
<dbReference type="Pfam" id="PF02475">
    <property type="entry name" value="TRM5-TYW2_MTfase"/>
    <property type="match status" value="1"/>
</dbReference>
<comment type="caution">
    <text evidence="7">The sequence shown here is derived from an EMBL/GenBank/DDBJ whole genome shotgun (WGS) entry which is preliminary data.</text>
</comment>
<dbReference type="InterPro" id="IPR025799">
    <property type="entry name" value="Arg_MeTrfase"/>
</dbReference>
<evidence type="ECO:0000313" key="8">
    <source>
        <dbReference type="Proteomes" id="UP000221165"/>
    </source>
</evidence>
<dbReference type="Gene3D" id="3.40.50.150">
    <property type="entry name" value="Vaccinia Virus protein VP39"/>
    <property type="match status" value="2"/>
</dbReference>
<evidence type="ECO:0000256" key="1">
    <source>
        <dbReference type="ARBA" id="ARBA00022603"/>
    </source>
</evidence>
<sequence>MARREEGRVKARSRGVGDKKNTVPAWSSFREVSSTPIPTRASVTADSMRSHAGSSTVVRGEKGKEEEESSSDGNTSSSSSSSSSSPSNQSSRGHPSSLQPSDGESPVHSSSSSLSSVRSSPVLVTSSSLVSDSYISSPSPPPPPSSPPLPPPHSSASSSLPASATSSPKTSSLTKQSSSSSSLAYFTSYGDPQVHSYMLRDGPRTSAYHRAVEMNQQFFEDSYVMDVGAGSGILSLFAARTGKAKRVYAVEPSDAFYLLKEIVHVNNLTDVIIPIHTTVENLISLSRRRVSKHLSSCFPEPKEKPPLQNKGQTKKKKTPEDGKAAIKGKEAERQDKNHLKPGKKEKNTRRENLVKKTRFSAEEDSCDFYDPRDGGEDIEEDEASSLEREGVKEFLDEQMSRYMLSGKKSSLYFIDIIISEWMGFYLFHEGMLDSVLKARDAFLRKGEKREGEGRKGRGLMFPSRARLYLSLADCSDYWAKRLRCFTNFHGFNFTPLQHQLQENLHKSKQPLLIHLKPEQCTACDPVLLLDWNLVEVDIKALENISSQVVLRQKRRGPVHAFALWFECEFPSPSSVGRQVSQRERTKKDRGKAADEEKEENSKDDGSADEFRGSEGRMEEKTAENGDSVKKEGPENKEAKDEKGGVRRRKKKRKGAQDRAYCCSGDIDCEDCQNIVREMNEYKGTSNEAQEKPTGGEEGRQGKAEEGAPSSNPITNEKTEENKTNKQDDNQLKKVVLDTSPFSQETHWKQTLVVLPHPPLETTPNLLLSCLVQLKKEHACARSYEVNVEVVEATMAEGDTGIEERTEDDDDDAEEESEEETNKLEDQDEEEEDPDDTSQEEEEAGEENDTDNDDDGTDEEEDGEKQEKDSSSGDGEDDEEESDEDKEEKK</sequence>
<dbReference type="Gene3D" id="2.70.160.11">
    <property type="entry name" value="Hnrnp arginine n-methyltransferase1"/>
    <property type="match status" value="1"/>
</dbReference>
<keyword evidence="2 7" id="KW-0808">Transferase</keyword>
<feature type="compositionally biased region" description="Low complexity" evidence="4">
    <location>
        <begin position="71"/>
        <end position="97"/>
    </location>
</feature>
<evidence type="ECO:0000313" key="7">
    <source>
        <dbReference type="EMBL" id="PHJ22008.1"/>
    </source>
</evidence>
<keyword evidence="8" id="KW-1185">Reference proteome</keyword>
<dbReference type="CDD" id="cd02440">
    <property type="entry name" value="AdoMet_MTases"/>
    <property type="match status" value="1"/>
</dbReference>
<dbReference type="Proteomes" id="UP000221165">
    <property type="component" value="Unassembled WGS sequence"/>
</dbReference>
<proteinExistence type="predicted"/>
<evidence type="ECO:0000259" key="6">
    <source>
        <dbReference type="Pfam" id="PF22528"/>
    </source>
</evidence>
<gene>
    <name evidence="7" type="ORF">CSUI_004147</name>
</gene>
<feature type="compositionally biased region" description="Basic and acidic residues" evidence="4">
    <location>
        <begin position="688"/>
        <end position="705"/>
    </location>
</feature>
<dbReference type="OrthoDB" id="333611at2759"/>
<feature type="compositionally biased region" description="Acidic residues" evidence="4">
    <location>
        <begin position="873"/>
        <end position="889"/>
    </location>
</feature>
<keyword evidence="3" id="KW-0949">S-adenosyl-L-methionine</keyword>
<feature type="region of interest" description="Disordered" evidence="4">
    <location>
        <begin position="572"/>
        <end position="656"/>
    </location>
</feature>
<feature type="compositionally biased region" description="Low complexity" evidence="4">
    <location>
        <begin position="154"/>
        <end position="176"/>
    </location>
</feature>
<dbReference type="SUPFAM" id="SSF53335">
    <property type="entry name" value="S-adenosyl-L-methionine-dependent methyltransferases"/>
    <property type="match status" value="2"/>
</dbReference>
<dbReference type="GO" id="GO:0016274">
    <property type="term" value="F:protein-arginine N-methyltransferase activity"/>
    <property type="evidence" value="ECO:0007669"/>
    <property type="project" value="InterPro"/>
</dbReference>
<feature type="compositionally biased region" description="Low complexity" evidence="4">
    <location>
        <begin position="106"/>
        <end position="137"/>
    </location>
</feature>
<keyword evidence="1 7" id="KW-0489">Methyltransferase</keyword>
<accession>A0A2C6L1L0</accession>
<dbReference type="InterPro" id="IPR055135">
    <property type="entry name" value="PRMT_dom"/>
</dbReference>
<feature type="region of interest" description="Disordered" evidence="4">
    <location>
        <begin position="681"/>
        <end position="732"/>
    </location>
</feature>
<dbReference type="GeneID" id="94427553"/>
<feature type="compositionally biased region" description="Basic and acidic residues" evidence="4">
    <location>
        <begin position="318"/>
        <end position="354"/>
    </location>
</feature>
<reference evidence="7 8" key="1">
    <citation type="journal article" date="2017" name="Int. J. Parasitol.">
        <title>The genome of the protozoan parasite Cystoisospora suis and a reverse vaccinology approach to identify vaccine candidates.</title>
        <authorList>
            <person name="Palmieri N."/>
            <person name="Shrestha A."/>
            <person name="Ruttkowski B."/>
            <person name="Beck T."/>
            <person name="Vogl C."/>
            <person name="Tomley F."/>
            <person name="Blake D.P."/>
            <person name="Joachim A."/>
        </authorList>
    </citation>
    <scope>NUCLEOTIDE SEQUENCE [LARGE SCALE GENOMIC DNA]</scope>
    <source>
        <strain evidence="7 8">Wien I</strain>
    </source>
</reference>
<dbReference type="InterPro" id="IPR029063">
    <property type="entry name" value="SAM-dependent_MTases_sf"/>
</dbReference>
<feature type="compositionally biased region" description="Basic and acidic residues" evidence="4">
    <location>
        <begin position="580"/>
        <end position="644"/>
    </location>
</feature>
<feature type="domain" description="TRM5/TYW2-like methyltransferase" evidence="5">
    <location>
        <begin position="214"/>
        <end position="282"/>
    </location>
</feature>
<feature type="region of interest" description="Disordered" evidence="4">
    <location>
        <begin position="1"/>
        <end position="176"/>
    </location>
</feature>
<feature type="compositionally biased region" description="Polar residues" evidence="4">
    <location>
        <begin position="30"/>
        <end position="57"/>
    </location>
</feature>
<dbReference type="Pfam" id="PF22528">
    <property type="entry name" value="PRMT_C"/>
    <property type="match status" value="1"/>
</dbReference>
<name>A0A2C6L1L0_9APIC</name>
<evidence type="ECO:0000256" key="2">
    <source>
        <dbReference type="ARBA" id="ARBA00022679"/>
    </source>
</evidence>
<dbReference type="PANTHER" id="PTHR11006:SF4">
    <property type="entry name" value="PROTEIN ARGININE N-METHYLTRANSFERASE 7"/>
    <property type="match status" value="1"/>
</dbReference>
<evidence type="ECO:0000259" key="5">
    <source>
        <dbReference type="Pfam" id="PF02475"/>
    </source>
</evidence>
<feature type="compositionally biased region" description="Acidic residues" evidence="4">
    <location>
        <begin position="804"/>
        <end position="818"/>
    </location>
</feature>
<dbReference type="GO" id="GO:0042054">
    <property type="term" value="F:histone methyltransferase activity"/>
    <property type="evidence" value="ECO:0007669"/>
    <property type="project" value="TreeGrafter"/>
</dbReference>
<dbReference type="RefSeq" id="XP_067923685.1">
    <property type="nucleotide sequence ID" value="XM_068064342.1"/>
</dbReference>
<dbReference type="VEuPathDB" id="ToxoDB:CSUI_004147"/>
<evidence type="ECO:0000256" key="4">
    <source>
        <dbReference type="SAM" id="MobiDB-lite"/>
    </source>
</evidence>
<feature type="compositionally biased region" description="Acidic residues" evidence="4">
    <location>
        <begin position="825"/>
        <end position="863"/>
    </location>
</feature>
<protein>
    <submittedName>
        <fullName evidence="7">Histone arginine methyltransferase prmt2</fullName>
    </submittedName>
</protein>
<feature type="compositionally biased region" description="Pro residues" evidence="4">
    <location>
        <begin position="138"/>
        <end position="153"/>
    </location>
</feature>
<feature type="compositionally biased region" description="Basic and acidic residues" evidence="4">
    <location>
        <begin position="1"/>
        <end position="21"/>
    </location>
</feature>
<dbReference type="AlphaFoldDB" id="A0A2C6L1L0"/>